<dbReference type="Gene3D" id="3.40.980.20">
    <property type="entry name" value="Four-carbon acid sugar kinase, nucleotide binding domain"/>
    <property type="match status" value="1"/>
</dbReference>
<dbReference type="Pfam" id="PF07005">
    <property type="entry name" value="SBD_N"/>
    <property type="match status" value="1"/>
</dbReference>
<accession>A0ABZ0W8E3</accession>
<dbReference type="EMBL" id="CP139960">
    <property type="protein sequence ID" value="WQD39219.1"/>
    <property type="molecule type" value="Genomic_DNA"/>
</dbReference>
<keyword evidence="3" id="KW-1185">Reference proteome</keyword>
<sequence>MIVVIADDFTGAAELAGISLGYGLKVSLCLDGSLQGDADVYIISTDSRSMQKDDALQAVKLATQVAVQLQPDFIFKKTDSVLRGYVADELNIQMEVLGIAKALILPANPSLGRTIRNGQYLIDGIAISHTGFAKDPEFAIQSSDIAEMLDHPVKVLHKGEELFMGLNIVSSAASGEEVDQWAARVDACCIAAGSGDFFEALLKRSYKKQIRAGQPFRSNAHVYVSGTSFNKSVELIRYFGSSYTAYIGSSIMNGSRGLDIWAEKAMQILQQHQQLIVAFDETINPSAFEAAHLRLKMAEQVKRLAGQFRIDELLIEGGATAAAIFHAFGINCFEPVYEWERGVVQMKAGDMLITVKPGSYNLPEPIRQQYKLYEDV</sequence>
<evidence type="ECO:0000313" key="2">
    <source>
        <dbReference type="EMBL" id="WQD39219.1"/>
    </source>
</evidence>
<evidence type="ECO:0000313" key="3">
    <source>
        <dbReference type="Proteomes" id="UP001325680"/>
    </source>
</evidence>
<organism evidence="2 3">
    <name type="scientific">Niabella yanshanensis</name>
    <dbReference type="NCBI Taxonomy" id="577386"/>
    <lineage>
        <taxon>Bacteria</taxon>
        <taxon>Pseudomonadati</taxon>
        <taxon>Bacteroidota</taxon>
        <taxon>Chitinophagia</taxon>
        <taxon>Chitinophagales</taxon>
        <taxon>Chitinophagaceae</taxon>
        <taxon>Niabella</taxon>
    </lineage>
</organism>
<dbReference type="Proteomes" id="UP001325680">
    <property type="component" value="Chromosome"/>
</dbReference>
<protein>
    <submittedName>
        <fullName evidence="2">Four-carbon acid sugar kinase family protein</fullName>
    </submittedName>
</protein>
<dbReference type="InterPro" id="IPR037051">
    <property type="entry name" value="4-carb_acid_sugar_kinase_N_sf"/>
</dbReference>
<dbReference type="InterPro" id="IPR010737">
    <property type="entry name" value="4-carb_acid_sugar_kinase_N"/>
</dbReference>
<gene>
    <name evidence="2" type="ORF">U0035_03525</name>
</gene>
<dbReference type="Gene3D" id="3.40.50.10840">
    <property type="entry name" value="Putative sugar-binding, N-terminal domain"/>
    <property type="match status" value="1"/>
</dbReference>
<feature type="domain" description="Four-carbon acid sugar kinase N-terminal" evidence="1">
    <location>
        <begin position="2"/>
        <end position="152"/>
    </location>
</feature>
<name>A0ABZ0W8E3_9BACT</name>
<keyword evidence="2" id="KW-0808">Transferase</keyword>
<proteinExistence type="predicted"/>
<dbReference type="RefSeq" id="WP_114792960.1">
    <property type="nucleotide sequence ID" value="NZ_CP139960.1"/>
</dbReference>
<evidence type="ECO:0000259" key="1">
    <source>
        <dbReference type="Pfam" id="PF07005"/>
    </source>
</evidence>
<dbReference type="InterPro" id="IPR042213">
    <property type="entry name" value="NBD_C_sf"/>
</dbReference>
<dbReference type="GO" id="GO:0016301">
    <property type="term" value="F:kinase activity"/>
    <property type="evidence" value="ECO:0007669"/>
    <property type="project" value="UniProtKB-KW"/>
</dbReference>
<keyword evidence="2" id="KW-0418">Kinase</keyword>
<dbReference type="SUPFAM" id="SSF142764">
    <property type="entry name" value="YgbK-like"/>
    <property type="match status" value="1"/>
</dbReference>
<reference evidence="2 3" key="1">
    <citation type="submission" date="2023-12" db="EMBL/GenBank/DDBJ databases">
        <title>Genome sequencing and assembly of bacterial species from a model synthetic community.</title>
        <authorList>
            <person name="Hogle S.L."/>
        </authorList>
    </citation>
    <scope>NUCLEOTIDE SEQUENCE [LARGE SCALE GENOMIC DNA]</scope>
    <source>
        <strain evidence="2 3">HAMBI_3031</strain>
    </source>
</reference>